<dbReference type="SMART" id="SM00382">
    <property type="entry name" value="AAA"/>
    <property type="match status" value="2"/>
</dbReference>
<dbReference type="AlphaFoldDB" id="A0A0F7SMW7"/>
<feature type="region of interest" description="Disordered" evidence="4">
    <location>
        <begin position="238"/>
        <end position="282"/>
    </location>
</feature>
<keyword evidence="2" id="KW-0547">Nucleotide-binding</keyword>
<proteinExistence type="predicted"/>
<evidence type="ECO:0000313" key="6">
    <source>
        <dbReference type="EMBL" id="CED83402.1"/>
    </source>
</evidence>
<protein>
    <submittedName>
        <fullName evidence="6">AAA-type ATPase</fullName>
    </submittedName>
</protein>
<dbReference type="PANTHER" id="PTHR23077">
    <property type="entry name" value="AAA-FAMILY ATPASE"/>
    <property type="match status" value="1"/>
</dbReference>
<dbReference type="FunFam" id="3.40.50.300:FF:000018">
    <property type="entry name" value="Cell division control 48"/>
    <property type="match status" value="1"/>
</dbReference>
<dbReference type="PANTHER" id="PTHR23077:SF27">
    <property type="entry name" value="ATPASE FAMILY GENE 2 PROTEIN HOMOLOG A"/>
    <property type="match status" value="1"/>
</dbReference>
<dbReference type="Pfam" id="PF17862">
    <property type="entry name" value="AAA_lid_3"/>
    <property type="match status" value="2"/>
</dbReference>
<dbReference type="InterPro" id="IPR027417">
    <property type="entry name" value="P-loop_NTPase"/>
</dbReference>
<reference evidence="6" key="1">
    <citation type="submission" date="2014-08" db="EMBL/GenBank/DDBJ databases">
        <authorList>
            <person name="Sharma Rahul"/>
            <person name="Thines Marco"/>
        </authorList>
    </citation>
    <scope>NUCLEOTIDE SEQUENCE</scope>
</reference>
<dbReference type="InterPro" id="IPR003959">
    <property type="entry name" value="ATPase_AAA_core"/>
</dbReference>
<feature type="domain" description="AAA+ ATPase" evidence="5">
    <location>
        <begin position="595"/>
        <end position="732"/>
    </location>
</feature>
<sequence length="827" mass="90325">MQLTGQAELPSVGRSIRRISIHPDDLKANSLLAGDLLKLTTSAQPSPCIFLQAWPSLETEVGIAQLSLYHIFNLQPSLPHFVNSQLPSCSLDIRKVKIAKAAMREAKSIELVELKVENVDVIDKDDDDGQEQDSRERESGWVQVCAKESIVNLKHITPQTVIYIPLPNSTSPPRAFRIKSVNKQIIQTTSSESIEDAIADKVYSLNLGEEDEAKSFWVTSWGTEVTVDLEAKEKDIEKSKGKIVSAAKNRQTTKSQESKEGTSEASYMRVHPPASNPTAGYSTLGGLSSQIQKVREMIELPLLHPTLYTHLSLPPPRGILLYGPPGTGKTALCRAIANSTPDCSCIIINGSELSSSYHGETEERLRDVWDRAKAHSPCVVVLDEVDALAPRRDEGGGEVERRVVATLLTLMDGMGKDDDSARVVVVGATNRPNALDPALRRPGRFDREIEIGVPDAAARLSILQVLLSVRPNDITSDSLAEIASKTHGYVGADLTSLIREAGNFAISSYLSSSLATSTSTGIDDSIPTGLKISFGDMIHALSQVRPSAMREVFLETPSVKWSDIGGQDEVKQKLKECVEWPLLYKSTFDRLGVRPPRGVLLYGPPGCSKTLTAKALATESGINFLAVKGPELLNKYVGESERAVREVFRKARVASPSIIFFDEIDALGTSRSDDASSTHTSGVLTSILNEMDGIEELVGVTVVAATNRPDVIDSALMRPGRIDRILYVGPPSFEARIEIFNITLRKMPVESGLDVNELAKMTDGCSGAEIVQICQDAALRAMQENIEAPYTRVEDFHVVIKACRKSITPEMVEFFEEWRDGQIVQSA</sequence>
<dbReference type="InterPro" id="IPR050168">
    <property type="entry name" value="AAA_ATPase_domain"/>
</dbReference>
<keyword evidence="1" id="KW-0677">Repeat</keyword>
<dbReference type="SUPFAM" id="SSF52540">
    <property type="entry name" value="P-loop containing nucleoside triphosphate hydrolases"/>
    <property type="match status" value="2"/>
</dbReference>
<dbReference type="InterPro" id="IPR041569">
    <property type="entry name" value="AAA_lid_3"/>
</dbReference>
<dbReference type="InterPro" id="IPR003593">
    <property type="entry name" value="AAA+_ATPase"/>
</dbReference>
<dbReference type="GO" id="GO:0016887">
    <property type="term" value="F:ATP hydrolysis activity"/>
    <property type="evidence" value="ECO:0007669"/>
    <property type="project" value="InterPro"/>
</dbReference>
<evidence type="ECO:0000259" key="5">
    <source>
        <dbReference type="SMART" id="SM00382"/>
    </source>
</evidence>
<keyword evidence="3" id="KW-0067">ATP-binding</keyword>
<accession>A0A0F7SMW7</accession>
<dbReference type="CDD" id="cd19511">
    <property type="entry name" value="RecA-like_CDC48_r2-like"/>
    <property type="match status" value="1"/>
</dbReference>
<dbReference type="Pfam" id="PF00004">
    <property type="entry name" value="AAA"/>
    <property type="match status" value="2"/>
</dbReference>
<organism evidence="6">
    <name type="scientific">Phaffia rhodozyma</name>
    <name type="common">Yeast</name>
    <name type="synonym">Xanthophyllomyces dendrorhous</name>
    <dbReference type="NCBI Taxonomy" id="264483"/>
    <lineage>
        <taxon>Eukaryota</taxon>
        <taxon>Fungi</taxon>
        <taxon>Dikarya</taxon>
        <taxon>Basidiomycota</taxon>
        <taxon>Agaricomycotina</taxon>
        <taxon>Tremellomycetes</taxon>
        <taxon>Cystofilobasidiales</taxon>
        <taxon>Mrakiaceae</taxon>
        <taxon>Phaffia</taxon>
    </lineage>
</organism>
<dbReference type="GO" id="GO:0005524">
    <property type="term" value="F:ATP binding"/>
    <property type="evidence" value="ECO:0007669"/>
    <property type="project" value="UniProtKB-KW"/>
</dbReference>
<dbReference type="InterPro" id="IPR003960">
    <property type="entry name" value="ATPase_AAA_CS"/>
</dbReference>
<evidence type="ECO:0000256" key="1">
    <source>
        <dbReference type="ARBA" id="ARBA00022737"/>
    </source>
</evidence>
<feature type="domain" description="AAA+ ATPase" evidence="5">
    <location>
        <begin position="315"/>
        <end position="455"/>
    </location>
</feature>
<evidence type="ECO:0000256" key="4">
    <source>
        <dbReference type="SAM" id="MobiDB-lite"/>
    </source>
</evidence>
<evidence type="ECO:0000256" key="2">
    <source>
        <dbReference type="ARBA" id="ARBA00022741"/>
    </source>
</evidence>
<dbReference type="FunFam" id="3.40.50.300:FF:001985">
    <property type="entry name" value="Chromosome 9, whole genome shotgun sequence"/>
    <property type="match status" value="1"/>
</dbReference>
<dbReference type="Gene3D" id="3.40.50.300">
    <property type="entry name" value="P-loop containing nucleotide triphosphate hydrolases"/>
    <property type="match status" value="2"/>
</dbReference>
<dbReference type="GO" id="GO:0005737">
    <property type="term" value="C:cytoplasm"/>
    <property type="evidence" value="ECO:0007669"/>
    <property type="project" value="TreeGrafter"/>
</dbReference>
<dbReference type="EMBL" id="LN483142">
    <property type="protein sequence ID" value="CED83402.1"/>
    <property type="molecule type" value="Genomic_DNA"/>
</dbReference>
<dbReference type="PROSITE" id="PS00674">
    <property type="entry name" value="AAA"/>
    <property type="match status" value="2"/>
</dbReference>
<dbReference type="Gene3D" id="1.10.8.60">
    <property type="match status" value="2"/>
</dbReference>
<evidence type="ECO:0000256" key="3">
    <source>
        <dbReference type="ARBA" id="ARBA00022840"/>
    </source>
</evidence>
<dbReference type="CDD" id="cd19503">
    <property type="entry name" value="RecA-like_CDC48_NLV2_r1-like"/>
    <property type="match status" value="1"/>
</dbReference>
<name>A0A0F7SMW7_PHARH</name>